<evidence type="ECO:0000259" key="1">
    <source>
        <dbReference type="PROSITE" id="PS51782"/>
    </source>
</evidence>
<dbReference type="SUPFAM" id="SSF54106">
    <property type="entry name" value="LysM domain"/>
    <property type="match status" value="1"/>
</dbReference>
<dbReference type="SMART" id="SM00257">
    <property type="entry name" value="LysM"/>
    <property type="match status" value="1"/>
</dbReference>
<dbReference type="InterPro" id="IPR036779">
    <property type="entry name" value="LysM_dom_sf"/>
</dbReference>
<organism evidence="2 3">
    <name type="scientific">Oceanotoga teriensis</name>
    <dbReference type="NCBI Taxonomy" id="515440"/>
    <lineage>
        <taxon>Bacteria</taxon>
        <taxon>Thermotogati</taxon>
        <taxon>Thermotogota</taxon>
        <taxon>Thermotogae</taxon>
        <taxon>Petrotogales</taxon>
        <taxon>Petrotogaceae</taxon>
        <taxon>Oceanotoga</taxon>
    </lineage>
</organism>
<reference evidence="2 3" key="1">
    <citation type="submission" date="2018-05" db="EMBL/GenBank/DDBJ databases">
        <title>Genomic Encyclopedia of Type Strains, Phase IV (KMG-IV): sequencing the most valuable type-strain genomes for metagenomic binning, comparative biology and taxonomic classification.</title>
        <authorList>
            <person name="Goeker M."/>
        </authorList>
    </citation>
    <scope>NUCLEOTIDE SEQUENCE [LARGE SCALE GENOMIC DNA]</scope>
    <source>
        <strain evidence="2 3">DSM 24906</strain>
    </source>
</reference>
<proteinExistence type="predicted"/>
<evidence type="ECO:0000313" key="2">
    <source>
        <dbReference type="EMBL" id="PWJ96606.1"/>
    </source>
</evidence>
<protein>
    <submittedName>
        <fullName evidence="2">LysM domain-containing protein</fullName>
    </submittedName>
</protein>
<sequence>MKKCFIIIFIAVFLSGFSNDFNQIFYISENFESEDFISLNLLEKTKDYFEYEIKSGDTLLSISNNFFTKIQDIMIYNKIEDSSKIYIGQIIRIPYDIVDFEVK</sequence>
<dbReference type="PROSITE" id="PS51782">
    <property type="entry name" value="LYSM"/>
    <property type="match status" value="1"/>
</dbReference>
<dbReference type="Pfam" id="PF01476">
    <property type="entry name" value="LysM"/>
    <property type="match status" value="1"/>
</dbReference>
<gene>
    <name evidence="2" type="ORF">C7380_101180</name>
</gene>
<comment type="caution">
    <text evidence="2">The sequence shown here is derived from an EMBL/GenBank/DDBJ whole genome shotgun (WGS) entry which is preliminary data.</text>
</comment>
<dbReference type="CDD" id="cd00118">
    <property type="entry name" value="LysM"/>
    <property type="match status" value="1"/>
</dbReference>
<dbReference type="Gene3D" id="3.10.350.10">
    <property type="entry name" value="LysM domain"/>
    <property type="match status" value="1"/>
</dbReference>
<dbReference type="RefSeq" id="WP_109603595.1">
    <property type="nucleotide sequence ID" value="NZ_JAMHJO010000010.1"/>
</dbReference>
<evidence type="ECO:0000313" key="3">
    <source>
        <dbReference type="Proteomes" id="UP000245921"/>
    </source>
</evidence>
<feature type="domain" description="LysM" evidence="1">
    <location>
        <begin position="49"/>
        <end position="93"/>
    </location>
</feature>
<name>A0AA45C996_9BACT</name>
<dbReference type="Proteomes" id="UP000245921">
    <property type="component" value="Unassembled WGS sequence"/>
</dbReference>
<keyword evidence="3" id="KW-1185">Reference proteome</keyword>
<accession>A0AA45C996</accession>
<dbReference type="InterPro" id="IPR018392">
    <property type="entry name" value="LysM"/>
</dbReference>
<dbReference type="EMBL" id="QGGI01000001">
    <property type="protein sequence ID" value="PWJ96606.1"/>
    <property type="molecule type" value="Genomic_DNA"/>
</dbReference>
<dbReference type="AlphaFoldDB" id="A0AA45C996"/>